<evidence type="ECO:0000313" key="2">
    <source>
        <dbReference type="Proteomes" id="UP000091857"/>
    </source>
</evidence>
<comment type="caution">
    <text evidence="1">The sequence shown here is derived from an EMBL/GenBank/DDBJ whole genome shotgun (WGS) entry which is preliminary data.</text>
</comment>
<dbReference type="Proteomes" id="UP000091857">
    <property type="component" value="Chromosome 6"/>
</dbReference>
<sequence>MEVQRPSTDQNIIGSVFSPSPWRYYNFSFPSSDSMPKPLTQEYESCTRRVEMLKEKVKEMLMVDASDPINSIELINLLCRLGLSYHFESEIEQQLTHMFNHLPQLFDDNDYDLYTTALFFQVLRQHGFKMTCDVFKKFKGSNGEFKKSIISDVRGILSLYEASFMSVHGEDILDEALEFTRSHLNSLAMQSSPHCAERIKNALILPYHKGIPRVEARQYISFYEKDESRNDTLLEFAKVDFNRVQLLHREELKEIARWWKELNLAEKLPYARDRIVELYFWACSNHFEPHLALSRMMTAKYLKMVSLADDTYDAYATLNEVHAFTEAFDRCSIDAADELPDYMKILYKELLNLIEETENITSKEGRSFCAYYVKEEFKKLLRSYRVEAQWFNDGYVPSLDVYLPNGYESSSYGVAAAAGFVGMEKIVGIKEYEWLRSNPKILKAAKVIGRLLNDVVSHQEEQKRGDTASAVECYMKEHDVSEKKAVEEILKMCANAWKDINEECMRPTDLPRPILQFFVDLARVSEVVYRFDDSYTNPSGLKDKITALFLEPLPLQDQDNI</sequence>
<gene>
    <name evidence="1" type="ORF">MANES_06G175600v8</name>
</gene>
<name>A0ACB7HMZ4_MANES</name>
<evidence type="ECO:0000313" key="1">
    <source>
        <dbReference type="EMBL" id="KAG8653168.1"/>
    </source>
</evidence>
<accession>A0ACB7HMZ4</accession>
<proteinExistence type="predicted"/>
<dbReference type="EMBL" id="CM004392">
    <property type="protein sequence ID" value="KAG8653168.1"/>
    <property type="molecule type" value="Genomic_DNA"/>
</dbReference>
<reference evidence="2" key="1">
    <citation type="journal article" date="2016" name="Nat. Biotechnol.">
        <title>Sequencing wild and cultivated cassava and related species reveals extensive interspecific hybridization and genetic diversity.</title>
        <authorList>
            <person name="Bredeson J.V."/>
            <person name="Lyons J.B."/>
            <person name="Prochnik S.E."/>
            <person name="Wu G.A."/>
            <person name="Ha C.M."/>
            <person name="Edsinger-Gonzales E."/>
            <person name="Grimwood J."/>
            <person name="Schmutz J."/>
            <person name="Rabbi I.Y."/>
            <person name="Egesi C."/>
            <person name="Nauluvula P."/>
            <person name="Lebot V."/>
            <person name="Ndunguru J."/>
            <person name="Mkamilo G."/>
            <person name="Bart R.S."/>
            <person name="Setter T.L."/>
            <person name="Gleadow R.M."/>
            <person name="Kulakow P."/>
            <person name="Ferguson M.E."/>
            <person name="Rounsley S."/>
            <person name="Rokhsar D.S."/>
        </authorList>
    </citation>
    <scope>NUCLEOTIDE SEQUENCE [LARGE SCALE GENOMIC DNA]</scope>
    <source>
        <strain evidence="2">cv. AM560-2</strain>
    </source>
</reference>
<protein>
    <submittedName>
        <fullName evidence="1">Uncharacterized protein</fullName>
    </submittedName>
</protein>
<keyword evidence="2" id="KW-1185">Reference proteome</keyword>
<organism evidence="1 2">
    <name type="scientific">Manihot esculenta</name>
    <name type="common">Cassava</name>
    <name type="synonym">Jatropha manihot</name>
    <dbReference type="NCBI Taxonomy" id="3983"/>
    <lineage>
        <taxon>Eukaryota</taxon>
        <taxon>Viridiplantae</taxon>
        <taxon>Streptophyta</taxon>
        <taxon>Embryophyta</taxon>
        <taxon>Tracheophyta</taxon>
        <taxon>Spermatophyta</taxon>
        <taxon>Magnoliopsida</taxon>
        <taxon>eudicotyledons</taxon>
        <taxon>Gunneridae</taxon>
        <taxon>Pentapetalae</taxon>
        <taxon>rosids</taxon>
        <taxon>fabids</taxon>
        <taxon>Malpighiales</taxon>
        <taxon>Euphorbiaceae</taxon>
        <taxon>Crotonoideae</taxon>
        <taxon>Manihoteae</taxon>
        <taxon>Manihot</taxon>
    </lineage>
</organism>